<evidence type="ECO:0000313" key="3">
    <source>
        <dbReference type="Proteomes" id="UP000554482"/>
    </source>
</evidence>
<dbReference type="AlphaFoldDB" id="A0A7J6W841"/>
<organism evidence="2 3">
    <name type="scientific">Thalictrum thalictroides</name>
    <name type="common">Rue-anemone</name>
    <name type="synonym">Anemone thalictroides</name>
    <dbReference type="NCBI Taxonomy" id="46969"/>
    <lineage>
        <taxon>Eukaryota</taxon>
        <taxon>Viridiplantae</taxon>
        <taxon>Streptophyta</taxon>
        <taxon>Embryophyta</taxon>
        <taxon>Tracheophyta</taxon>
        <taxon>Spermatophyta</taxon>
        <taxon>Magnoliopsida</taxon>
        <taxon>Ranunculales</taxon>
        <taxon>Ranunculaceae</taxon>
        <taxon>Thalictroideae</taxon>
        <taxon>Thalictrum</taxon>
    </lineage>
</organism>
<evidence type="ECO:0000256" key="1">
    <source>
        <dbReference type="SAM" id="Phobius"/>
    </source>
</evidence>
<keyword evidence="1" id="KW-0812">Transmembrane</keyword>
<keyword evidence="3" id="KW-1185">Reference proteome</keyword>
<comment type="caution">
    <text evidence="2">The sequence shown here is derived from an EMBL/GenBank/DDBJ whole genome shotgun (WGS) entry which is preliminary data.</text>
</comment>
<reference evidence="2 3" key="1">
    <citation type="submission" date="2020-06" db="EMBL/GenBank/DDBJ databases">
        <title>Transcriptomic and genomic resources for Thalictrum thalictroides and T. hernandezii: Facilitating candidate gene discovery in an emerging model plant lineage.</title>
        <authorList>
            <person name="Arias T."/>
            <person name="Riano-Pachon D.M."/>
            <person name="Di Stilio V.S."/>
        </authorList>
    </citation>
    <scope>NUCLEOTIDE SEQUENCE [LARGE SCALE GENOMIC DNA]</scope>
    <source>
        <strain evidence="3">cv. WT478/WT964</strain>
        <tissue evidence="2">Leaves</tissue>
    </source>
</reference>
<accession>A0A7J6W841</accession>
<keyword evidence="1" id="KW-1133">Transmembrane helix</keyword>
<feature type="transmembrane region" description="Helical" evidence="1">
    <location>
        <begin position="50"/>
        <end position="68"/>
    </location>
</feature>
<dbReference type="PANTHER" id="PTHR35758:SF2">
    <property type="entry name" value="TRANSMEMBRANE PROTEIN"/>
    <property type="match status" value="1"/>
</dbReference>
<dbReference type="EMBL" id="JABWDY010020631">
    <property type="protein sequence ID" value="KAF5192988.1"/>
    <property type="molecule type" value="Genomic_DNA"/>
</dbReference>
<dbReference type="Proteomes" id="UP000554482">
    <property type="component" value="Unassembled WGS sequence"/>
</dbReference>
<evidence type="ECO:0000313" key="2">
    <source>
        <dbReference type="EMBL" id="KAF5192988.1"/>
    </source>
</evidence>
<gene>
    <name evidence="2" type="ORF">FRX31_017415</name>
</gene>
<feature type="transmembrane region" description="Helical" evidence="1">
    <location>
        <begin position="80"/>
        <end position="102"/>
    </location>
</feature>
<evidence type="ECO:0008006" key="4">
    <source>
        <dbReference type="Google" id="ProtNLM"/>
    </source>
</evidence>
<protein>
    <recommendedName>
        <fullName evidence="4">Transmembrane protein</fullName>
    </recommendedName>
</protein>
<keyword evidence="1" id="KW-0472">Membrane</keyword>
<dbReference type="PANTHER" id="PTHR35758">
    <property type="entry name" value="TRANSMEMBRANE PROTEIN"/>
    <property type="match status" value="1"/>
</dbReference>
<name>A0A7J6W841_THATH</name>
<sequence length="109" mass="11914">MGVGRRPTSSEKLVAMCLALLAVVSPLVIDRKLSIETEEEDDEQSISFSSWLPLLLVVLIVAIIMSSSVGRNFSSSDPYWIHRIGGSSYGIMLLLMVLALVLRCKGLYG</sequence>
<feature type="transmembrane region" description="Helical" evidence="1">
    <location>
        <begin position="12"/>
        <end position="29"/>
    </location>
</feature>
<proteinExistence type="predicted"/>